<dbReference type="InterPro" id="IPR009014">
    <property type="entry name" value="Transketo_C/PFOR_II"/>
</dbReference>
<evidence type="ECO:0000313" key="6">
    <source>
        <dbReference type="Proteomes" id="UP000005143"/>
    </source>
</evidence>
<evidence type="ECO:0000256" key="3">
    <source>
        <dbReference type="ARBA" id="ARBA00023052"/>
    </source>
</evidence>
<dbReference type="Pfam" id="PF02780">
    <property type="entry name" value="Transketolase_C"/>
    <property type="match status" value="1"/>
</dbReference>
<proteinExistence type="predicted"/>
<accession>H0E023</accession>
<dbReference type="InterPro" id="IPR033248">
    <property type="entry name" value="Transketolase_C"/>
</dbReference>
<dbReference type="PATRIC" id="fig|1097667.3.peg.128"/>
<evidence type="ECO:0000256" key="1">
    <source>
        <dbReference type="ARBA" id="ARBA00001964"/>
    </source>
</evidence>
<sequence length="328" mass="34934">MSTEIATKSTKYWQGISQALTEEMDRDERVVLVGEDVGRAGGPYGLTRGLQDRFGADRVRDTPISEAVLMGLGVGSGAVGLRPIVEVMFFDFAMLMMDQLINQGAKYRYFTGHPLPLTVRAMCGAGGHNGAQHSQNIEAWFCGVPGLKVAMSSNARDAKGLLKSAVRDDDPTLIIETQGLLRDRFDVPVVDDLLIPLGVADVRRTGTDVTVVATGRMVPRAVEAAEGLADEISVEVVDPRTISPLDTATILESVAKTGRLVVAQEALSPCSVAAEVCSLAAEHCFAELKAPPVRVTPDFTNVPTPLPLVEARVPQADTIAAAIRTTLA</sequence>
<keyword evidence="6" id="KW-1185">Reference proteome</keyword>
<dbReference type="OrthoDB" id="9766715at2"/>
<feature type="domain" description="Transketolase-like pyrimidine-binding" evidence="4">
    <location>
        <begin position="10"/>
        <end position="183"/>
    </location>
</feature>
<evidence type="ECO:0000259" key="4">
    <source>
        <dbReference type="SMART" id="SM00861"/>
    </source>
</evidence>
<dbReference type="InterPro" id="IPR005475">
    <property type="entry name" value="Transketolase-like_Pyr-bd"/>
</dbReference>
<keyword evidence="2 5" id="KW-0560">Oxidoreductase</keyword>
<dbReference type="Proteomes" id="UP000005143">
    <property type="component" value="Unassembled WGS sequence"/>
</dbReference>
<dbReference type="SUPFAM" id="SSF52518">
    <property type="entry name" value="Thiamin diphosphate-binding fold (THDP-binding)"/>
    <property type="match status" value="1"/>
</dbReference>
<dbReference type="AlphaFoldDB" id="H0E023"/>
<evidence type="ECO:0000256" key="2">
    <source>
        <dbReference type="ARBA" id="ARBA00023002"/>
    </source>
</evidence>
<evidence type="ECO:0000313" key="5">
    <source>
        <dbReference type="EMBL" id="EHN12982.1"/>
    </source>
</evidence>
<dbReference type="InterPro" id="IPR029061">
    <property type="entry name" value="THDP-binding"/>
</dbReference>
<dbReference type="EC" id="1.2.4.1" evidence="5"/>
<dbReference type="CDD" id="cd07036">
    <property type="entry name" value="TPP_PYR_E1-PDHc-beta_like"/>
    <property type="match status" value="1"/>
</dbReference>
<keyword evidence="5" id="KW-0670">Pyruvate</keyword>
<dbReference type="PANTHER" id="PTHR43257:SF2">
    <property type="entry name" value="PYRUVATE DEHYDROGENASE E1 COMPONENT SUBUNIT BETA"/>
    <property type="match status" value="1"/>
</dbReference>
<dbReference type="FunFam" id="3.40.50.970:FF:000001">
    <property type="entry name" value="Pyruvate dehydrogenase E1 beta subunit"/>
    <property type="match status" value="1"/>
</dbReference>
<gene>
    <name evidence="5" type="ORF">PAI11_01280</name>
</gene>
<organism evidence="5 6">
    <name type="scientific">Patulibacter medicamentivorans</name>
    <dbReference type="NCBI Taxonomy" id="1097667"/>
    <lineage>
        <taxon>Bacteria</taxon>
        <taxon>Bacillati</taxon>
        <taxon>Actinomycetota</taxon>
        <taxon>Thermoleophilia</taxon>
        <taxon>Solirubrobacterales</taxon>
        <taxon>Patulibacteraceae</taxon>
        <taxon>Patulibacter</taxon>
    </lineage>
</organism>
<dbReference type="PANTHER" id="PTHR43257">
    <property type="entry name" value="PYRUVATE DEHYDROGENASE E1 COMPONENT BETA SUBUNIT"/>
    <property type="match status" value="1"/>
</dbReference>
<dbReference type="Gene3D" id="3.40.50.970">
    <property type="match status" value="1"/>
</dbReference>
<dbReference type="Pfam" id="PF02779">
    <property type="entry name" value="Transket_pyr"/>
    <property type="match status" value="1"/>
</dbReference>
<comment type="cofactor">
    <cofactor evidence="1">
        <name>thiamine diphosphate</name>
        <dbReference type="ChEBI" id="CHEBI:58937"/>
    </cofactor>
</comment>
<reference evidence="5 6" key="1">
    <citation type="journal article" date="2013" name="Biodegradation">
        <title>Quantitative proteomic analysis of ibuprofen-degrading Patulibacter sp. strain I11.</title>
        <authorList>
            <person name="Almeida B."/>
            <person name="Kjeldal H."/>
            <person name="Lolas I."/>
            <person name="Knudsen A.D."/>
            <person name="Carvalho G."/>
            <person name="Nielsen K.L."/>
            <person name="Barreto Crespo M.T."/>
            <person name="Stensballe A."/>
            <person name="Nielsen J.L."/>
        </authorList>
    </citation>
    <scope>NUCLEOTIDE SEQUENCE [LARGE SCALE GENOMIC DNA]</scope>
    <source>
        <strain evidence="5 6">I11</strain>
    </source>
</reference>
<comment type="caution">
    <text evidence="5">The sequence shown here is derived from an EMBL/GenBank/DDBJ whole genome shotgun (WGS) entry which is preliminary data.</text>
</comment>
<protein>
    <submittedName>
        <fullName evidence="5">Putative pyruvate dehydrogenase</fullName>
        <ecNumber evidence="5">1.2.4.1</ecNumber>
    </submittedName>
</protein>
<dbReference type="SMART" id="SM00861">
    <property type="entry name" value="Transket_pyr"/>
    <property type="match status" value="1"/>
</dbReference>
<dbReference type="RefSeq" id="WP_007569780.1">
    <property type="nucleotide sequence ID" value="NZ_AGUD01000004.1"/>
</dbReference>
<dbReference type="Gene3D" id="3.40.50.920">
    <property type="match status" value="1"/>
</dbReference>
<dbReference type="GO" id="GO:0000287">
    <property type="term" value="F:magnesium ion binding"/>
    <property type="evidence" value="ECO:0007669"/>
    <property type="project" value="UniProtKB-ARBA"/>
</dbReference>
<keyword evidence="3" id="KW-0786">Thiamine pyrophosphate</keyword>
<name>H0E023_9ACTN</name>
<dbReference type="EMBL" id="AGUD01000004">
    <property type="protein sequence ID" value="EHN12982.1"/>
    <property type="molecule type" value="Genomic_DNA"/>
</dbReference>
<dbReference type="GO" id="GO:0004739">
    <property type="term" value="F:pyruvate dehydrogenase (acetyl-transferring) activity"/>
    <property type="evidence" value="ECO:0007669"/>
    <property type="project" value="UniProtKB-EC"/>
</dbReference>
<dbReference type="SUPFAM" id="SSF52922">
    <property type="entry name" value="TK C-terminal domain-like"/>
    <property type="match status" value="1"/>
</dbReference>